<dbReference type="EMBL" id="CALNXJ010000060">
    <property type="protein sequence ID" value="CAH3156146.1"/>
    <property type="molecule type" value="Genomic_DNA"/>
</dbReference>
<accession>A0AAU9XS99</accession>
<protein>
    <submittedName>
        <fullName evidence="1">Uncharacterized protein</fullName>
    </submittedName>
</protein>
<evidence type="ECO:0000313" key="1">
    <source>
        <dbReference type="EMBL" id="CAH3156146.1"/>
    </source>
</evidence>
<dbReference type="Gene3D" id="3.40.395.10">
    <property type="entry name" value="Adenoviral Proteinase, Chain A"/>
    <property type="match status" value="1"/>
</dbReference>
<proteinExistence type="predicted"/>
<dbReference type="Proteomes" id="UP001159428">
    <property type="component" value="Unassembled WGS sequence"/>
</dbReference>
<comment type="caution">
    <text evidence="1">The sequence shown here is derived from an EMBL/GenBank/DDBJ whole genome shotgun (WGS) entry which is preliminary data.</text>
</comment>
<dbReference type="AlphaFoldDB" id="A0AAU9XS99"/>
<name>A0AAU9XS99_9CNID</name>
<organism evidence="1 2">
    <name type="scientific">Pocillopora meandrina</name>
    <dbReference type="NCBI Taxonomy" id="46732"/>
    <lineage>
        <taxon>Eukaryota</taxon>
        <taxon>Metazoa</taxon>
        <taxon>Cnidaria</taxon>
        <taxon>Anthozoa</taxon>
        <taxon>Hexacorallia</taxon>
        <taxon>Scleractinia</taxon>
        <taxon>Astrocoeniina</taxon>
        <taxon>Pocilloporidae</taxon>
        <taxon>Pocillopora</taxon>
    </lineage>
</organism>
<gene>
    <name evidence="1" type="ORF">PMEA_00029407</name>
</gene>
<reference evidence="1 2" key="1">
    <citation type="submission" date="2022-05" db="EMBL/GenBank/DDBJ databases">
        <authorList>
            <consortium name="Genoscope - CEA"/>
            <person name="William W."/>
        </authorList>
    </citation>
    <scope>NUCLEOTIDE SEQUENCE [LARGE SCALE GENOMIC DNA]</scope>
</reference>
<sequence length="177" mass="20062">MAGYHRLAMANYCKYKGKCMIKPEHWGHNKHTTLFMWDNVASGCADSVQLNPKQEGRVNISIRKTSVDELVTVIIYGEFENMLQIKPTGSTQYDIYKVMEFVPLTTKQLSYLAKQDPCLAPIFEGVFAADQLPGLPEQRRKKAYIVNTDEISKAGSHWLAIFAKNTLAKSLTVTDYH</sequence>
<keyword evidence="2" id="KW-1185">Reference proteome</keyword>
<evidence type="ECO:0000313" key="2">
    <source>
        <dbReference type="Proteomes" id="UP001159428"/>
    </source>
</evidence>